<proteinExistence type="predicted"/>
<gene>
    <name evidence="1" type="ORF">GCM10025875_11610</name>
</gene>
<dbReference type="EMBL" id="BSUM01000001">
    <property type="protein sequence ID" value="GMA31169.1"/>
    <property type="molecule type" value="Genomic_DNA"/>
</dbReference>
<keyword evidence="2" id="KW-1185">Reference proteome</keyword>
<reference evidence="1" key="1">
    <citation type="journal article" date="2014" name="Int. J. Syst. Evol. Microbiol.">
        <title>Complete genome sequence of Corynebacterium casei LMG S-19264T (=DSM 44701T), isolated from a smear-ripened cheese.</title>
        <authorList>
            <consortium name="US DOE Joint Genome Institute (JGI-PGF)"/>
            <person name="Walter F."/>
            <person name="Albersmeier A."/>
            <person name="Kalinowski J."/>
            <person name="Ruckert C."/>
        </authorList>
    </citation>
    <scope>NUCLEOTIDE SEQUENCE</scope>
    <source>
        <strain evidence="1">NBRC 112290</strain>
    </source>
</reference>
<comment type="caution">
    <text evidence="1">The sequence shown here is derived from an EMBL/GenBank/DDBJ whole genome shotgun (WGS) entry which is preliminary data.</text>
</comment>
<name>A0AA37XBK1_9MICO</name>
<accession>A0AA37XBK1</accession>
<sequence length="62" mass="6648">MIADPGWVDDVGDLERVAAGLGARLLLRQVRADDGTARHDPLRLAAAYRDAFSATWGDVARG</sequence>
<evidence type="ECO:0000313" key="2">
    <source>
        <dbReference type="Proteomes" id="UP001157161"/>
    </source>
</evidence>
<organism evidence="1 2">
    <name type="scientific">Litorihabitans aurantiacus</name>
    <dbReference type="NCBI Taxonomy" id="1930061"/>
    <lineage>
        <taxon>Bacteria</taxon>
        <taxon>Bacillati</taxon>
        <taxon>Actinomycetota</taxon>
        <taxon>Actinomycetes</taxon>
        <taxon>Micrococcales</taxon>
        <taxon>Beutenbergiaceae</taxon>
        <taxon>Litorihabitans</taxon>
    </lineage>
</organism>
<protein>
    <submittedName>
        <fullName evidence="1">Uncharacterized protein</fullName>
    </submittedName>
</protein>
<reference evidence="1" key="2">
    <citation type="submission" date="2023-02" db="EMBL/GenBank/DDBJ databases">
        <authorList>
            <person name="Sun Q."/>
            <person name="Mori K."/>
        </authorList>
    </citation>
    <scope>NUCLEOTIDE SEQUENCE</scope>
    <source>
        <strain evidence="1">NBRC 112290</strain>
    </source>
</reference>
<evidence type="ECO:0000313" key="1">
    <source>
        <dbReference type="EMBL" id="GMA31169.1"/>
    </source>
</evidence>
<dbReference type="Proteomes" id="UP001157161">
    <property type="component" value="Unassembled WGS sequence"/>
</dbReference>
<dbReference type="AlphaFoldDB" id="A0AA37XBK1"/>
<dbReference type="RefSeq" id="WP_431310135.1">
    <property type="nucleotide sequence ID" value="NZ_BSUM01000001.1"/>
</dbReference>